<dbReference type="EMBL" id="JACTNZ010000008">
    <property type="protein sequence ID" value="KAG5535039.1"/>
    <property type="molecule type" value="Genomic_DNA"/>
</dbReference>
<evidence type="ECO:0000313" key="2">
    <source>
        <dbReference type="Proteomes" id="UP000823749"/>
    </source>
</evidence>
<accession>A0AAV6J8S9</accession>
<dbReference type="AlphaFoldDB" id="A0AAV6J8S9"/>
<gene>
    <name evidence="1" type="ORF">RHGRI_022974</name>
</gene>
<sequence>MGVSTHGFEGIAGTQSGCLQFYRVGESIEVWVLESNQEGGSYLDDEDVVVKVESVFRRLGSSNNLPPIIKGDHFR</sequence>
<keyword evidence="2" id="KW-1185">Reference proteome</keyword>
<comment type="caution">
    <text evidence="1">The sequence shown here is derived from an EMBL/GenBank/DDBJ whole genome shotgun (WGS) entry which is preliminary data.</text>
</comment>
<name>A0AAV6J8S9_9ERIC</name>
<dbReference type="Proteomes" id="UP000823749">
    <property type="component" value="Chromosome 8"/>
</dbReference>
<evidence type="ECO:0000313" key="1">
    <source>
        <dbReference type="EMBL" id="KAG5535039.1"/>
    </source>
</evidence>
<organism evidence="1 2">
    <name type="scientific">Rhododendron griersonianum</name>
    <dbReference type="NCBI Taxonomy" id="479676"/>
    <lineage>
        <taxon>Eukaryota</taxon>
        <taxon>Viridiplantae</taxon>
        <taxon>Streptophyta</taxon>
        <taxon>Embryophyta</taxon>
        <taxon>Tracheophyta</taxon>
        <taxon>Spermatophyta</taxon>
        <taxon>Magnoliopsida</taxon>
        <taxon>eudicotyledons</taxon>
        <taxon>Gunneridae</taxon>
        <taxon>Pentapetalae</taxon>
        <taxon>asterids</taxon>
        <taxon>Ericales</taxon>
        <taxon>Ericaceae</taxon>
        <taxon>Ericoideae</taxon>
        <taxon>Rhodoreae</taxon>
        <taxon>Rhododendron</taxon>
    </lineage>
</organism>
<proteinExistence type="predicted"/>
<protein>
    <submittedName>
        <fullName evidence="1">Uncharacterized protein</fullName>
    </submittedName>
</protein>
<reference evidence="1" key="1">
    <citation type="submission" date="2020-08" db="EMBL/GenBank/DDBJ databases">
        <title>Plant Genome Project.</title>
        <authorList>
            <person name="Zhang R.-G."/>
        </authorList>
    </citation>
    <scope>NUCLEOTIDE SEQUENCE</scope>
    <source>
        <strain evidence="1">WSP0</strain>
        <tissue evidence="1">Leaf</tissue>
    </source>
</reference>